<name>A0A7W8IG49_9BACT</name>
<sequence length="341" mass="38713">MESFRDIDASHVDSAYVKSELDSRGYVLIRQFLPFEDIENLLRQIVQILSDEGWLLPNQHPMVRAANPKAACGESDPAFKRVYEKVFNLEAFHSFAHHPKLREVMRLLVGPKLLVHPKPIGRLIFPNCDRFVIHAHQDHLAVGGDTDCFTAWLPLHDCPAELGPLQVLEGSHHFGLQDADPDTGVISRDNARGREWVSGAINAGDALIFHGLTVHSASPNTSSQLRISMDCRFQDYSHVSNPANFVFPGSNDRSWESTYAHWLSEDLKYFWKHLPLKFKPSIDELTTLVNTADSERMRVRYNRILSQIKLQMPLDVISEVDQVSLSSRLALPQNRPGHERL</sequence>
<proteinExistence type="predicted"/>
<dbReference type="GO" id="GO:0016706">
    <property type="term" value="F:2-oxoglutarate-dependent dioxygenase activity"/>
    <property type="evidence" value="ECO:0007669"/>
    <property type="project" value="UniProtKB-ARBA"/>
</dbReference>
<dbReference type="Pfam" id="PF05721">
    <property type="entry name" value="PhyH"/>
    <property type="match status" value="1"/>
</dbReference>
<dbReference type="Proteomes" id="UP000568106">
    <property type="component" value="Unassembled WGS sequence"/>
</dbReference>
<reference evidence="2" key="1">
    <citation type="submission" date="2020-08" db="EMBL/GenBank/DDBJ databases">
        <title>Genomic Encyclopedia of Type Strains, Phase IV (KMG-V): Genome sequencing to study the core and pangenomes of soil and plant-associated prokaryotes.</title>
        <authorList>
            <person name="Whitman W."/>
        </authorList>
    </citation>
    <scope>NUCLEOTIDE SEQUENCE [LARGE SCALE GENOMIC DNA]</scope>
    <source>
        <strain evidence="2">M8UP27</strain>
    </source>
</reference>
<dbReference type="SUPFAM" id="SSF51197">
    <property type="entry name" value="Clavaminate synthase-like"/>
    <property type="match status" value="1"/>
</dbReference>
<organism evidence="2 3">
    <name type="scientific">Tunturiibacter empetritectus</name>
    <dbReference type="NCBI Taxonomy" id="3069691"/>
    <lineage>
        <taxon>Bacteria</taxon>
        <taxon>Pseudomonadati</taxon>
        <taxon>Acidobacteriota</taxon>
        <taxon>Terriglobia</taxon>
        <taxon>Terriglobales</taxon>
        <taxon>Acidobacteriaceae</taxon>
        <taxon>Tunturiibacter</taxon>
    </lineage>
</organism>
<dbReference type="GO" id="GO:0005506">
    <property type="term" value="F:iron ion binding"/>
    <property type="evidence" value="ECO:0007669"/>
    <property type="project" value="UniProtKB-ARBA"/>
</dbReference>
<dbReference type="EMBL" id="JACHDY010000001">
    <property type="protein sequence ID" value="MBB5315570.1"/>
    <property type="molecule type" value="Genomic_DNA"/>
</dbReference>
<evidence type="ECO:0000313" key="3">
    <source>
        <dbReference type="Proteomes" id="UP000568106"/>
    </source>
</evidence>
<evidence type="ECO:0000256" key="1">
    <source>
        <dbReference type="ARBA" id="ARBA00001954"/>
    </source>
</evidence>
<comment type="cofactor">
    <cofactor evidence="1">
        <name>Fe(2+)</name>
        <dbReference type="ChEBI" id="CHEBI:29033"/>
    </cofactor>
</comment>
<accession>A0A7W8IG49</accession>
<dbReference type="Gene3D" id="2.60.120.620">
    <property type="entry name" value="q2cbj1_9rhob like domain"/>
    <property type="match status" value="1"/>
</dbReference>
<comment type="caution">
    <text evidence="2">The sequence shown here is derived from an EMBL/GenBank/DDBJ whole genome shotgun (WGS) entry which is preliminary data.</text>
</comment>
<protein>
    <recommendedName>
        <fullName evidence="4">Phytanoyl-CoA dioxygenase family protein</fullName>
    </recommendedName>
</protein>
<gene>
    <name evidence="2" type="ORF">HDF09_000220</name>
</gene>
<dbReference type="PANTHER" id="PTHR20883:SF48">
    <property type="entry name" value="ECTOINE DIOXYGENASE"/>
    <property type="match status" value="1"/>
</dbReference>
<dbReference type="PANTHER" id="PTHR20883">
    <property type="entry name" value="PHYTANOYL-COA DIOXYGENASE DOMAIN CONTAINING 1"/>
    <property type="match status" value="1"/>
</dbReference>
<dbReference type="AlphaFoldDB" id="A0A7W8IG49"/>
<dbReference type="InterPro" id="IPR008775">
    <property type="entry name" value="Phytyl_CoA_dOase-like"/>
</dbReference>
<evidence type="ECO:0000313" key="2">
    <source>
        <dbReference type="EMBL" id="MBB5315570.1"/>
    </source>
</evidence>
<evidence type="ECO:0008006" key="4">
    <source>
        <dbReference type="Google" id="ProtNLM"/>
    </source>
</evidence>
<keyword evidence="3" id="KW-1185">Reference proteome</keyword>